<dbReference type="GO" id="GO:0015891">
    <property type="term" value="P:siderophore transport"/>
    <property type="evidence" value="ECO:0007669"/>
    <property type="project" value="InterPro"/>
</dbReference>
<evidence type="ECO:0000256" key="1">
    <source>
        <dbReference type="ARBA" id="ARBA00004383"/>
    </source>
</evidence>
<dbReference type="InterPro" id="IPR003538">
    <property type="entry name" value="TonB"/>
</dbReference>
<dbReference type="GO" id="GO:0098797">
    <property type="term" value="C:plasma membrane protein complex"/>
    <property type="evidence" value="ECO:0007669"/>
    <property type="project" value="TreeGrafter"/>
</dbReference>
<dbReference type="RefSeq" id="WP_296942432.1">
    <property type="nucleotide sequence ID" value="NZ_LT599032.1"/>
</dbReference>
<dbReference type="GO" id="GO:0015031">
    <property type="term" value="P:protein transport"/>
    <property type="evidence" value="ECO:0007669"/>
    <property type="project" value="UniProtKB-KW"/>
</dbReference>
<comment type="subcellular location">
    <subcellularLocation>
        <location evidence="1">Cell inner membrane</location>
        <topology evidence="1">Single-pass membrane protein</topology>
        <orientation evidence="1">Periplasmic side</orientation>
    </subcellularLocation>
</comment>
<name>A0A212JUX5_9BACT</name>
<dbReference type="EMBL" id="FLUM01000003">
    <property type="protein sequence ID" value="SBW03251.1"/>
    <property type="molecule type" value="Genomic_DNA"/>
</dbReference>
<comment type="similarity">
    <text evidence="2">Belongs to the TonB family.</text>
</comment>
<keyword evidence="7" id="KW-0653">Protein transport</keyword>
<dbReference type="GO" id="GO:0055085">
    <property type="term" value="P:transmembrane transport"/>
    <property type="evidence" value="ECO:0007669"/>
    <property type="project" value="InterPro"/>
</dbReference>
<keyword evidence="8 10" id="KW-1133">Transmembrane helix</keyword>
<evidence type="ECO:0000256" key="10">
    <source>
        <dbReference type="SAM" id="Phobius"/>
    </source>
</evidence>
<protein>
    <recommendedName>
        <fullName evidence="11">TonB C-terminal domain-containing protein</fullName>
    </recommendedName>
</protein>
<dbReference type="FunFam" id="3.30.1150.10:FF:000002">
    <property type="entry name" value="Energy transducer TonB"/>
    <property type="match status" value="1"/>
</dbReference>
<dbReference type="SUPFAM" id="SSF74653">
    <property type="entry name" value="TolA/TonB C-terminal domain"/>
    <property type="match status" value="1"/>
</dbReference>
<dbReference type="InterPro" id="IPR006260">
    <property type="entry name" value="TonB/TolA_C"/>
</dbReference>
<evidence type="ECO:0000256" key="7">
    <source>
        <dbReference type="ARBA" id="ARBA00022927"/>
    </source>
</evidence>
<evidence type="ECO:0000256" key="9">
    <source>
        <dbReference type="ARBA" id="ARBA00023136"/>
    </source>
</evidence>
<keyword evidence="9 10" id="KW-0472">Membrane</keyword>
<dbReference type="GO" id="GO:0031992">
    <property type="term" value="F:energy transducer activity"/>
    <property type="evidence" value="ECO:0007669"/>
    <property type="project" value="InterPro"/>
</dbReference>
<evidence type="ECO:0000313" key="12">
    <source>
        <dbReference type="EMBL" id="SBW03251.1"/>
    </source>
</evidence>
<dbReference type="Gene3D" id="3.30.1150.10">
    <property type="match status" value="1"/>
</dbReference>
<dbReference type="PROSITE" id="PS52015">
    <property type="entry name" value="TONB_CTD"/>
    <property type="match status" value="1"/>
</dbReference>
<keyword evidence="6 10" id="KW-0812">Transmembrane</keyword>
<evidence type="ECO:0000256" key="4">
    <source>
        <dbReference type="ARBA" id="ARBA00022475"/>
    </source>
</evidence>
<gene>
    <name evidence="12" type="ORF">KL86DYS1_30526</name>
</gene>
<proteinExistence type="inferred from homology"/>
<feature type="transmembrane region" description="Helical" evidence="10">
    <location>
        <begin position="25"/>
        <end position="46"/>
    </location>
</feature>
<dbReference type="InterPro" id="IPR037682">
    <property type="entry name" value="TonB_C"/>
</dbReference>
<keyword evidence="5" id="KW-0997">Cell inner membrane</keyword>
<keyword evidence="4" id="KW-1003">Cell membrane</keyword>
<keyword evidence="3" id="KW-0813">Transport</keyword>
<evidence type="ECO:0000259" key="11">
    <source>
        <dbReference type="PROSITE" id="PS52015"/>
    </source>
</evidence>
<evidence type="ECO:0000256" key="2">
    <source>
        <dbReference type="ARBA" id="ARBA00006555"/>
    </source>
</evidence>
<dbReference type="AlphaFoldDB" id="A0A212JUX5"/>
<dbReference type="Pfam" id="PF03544">
    <property type="entry name" value="TonB_C"/>
    <property type="match status" value="1"/>
</dbReference>
<dbReference type="InterPro" id="IPR051045">
    <property type="entry name" value="TonB-dependent_transducer"/>
</dbReference>
<evidence type="ECO:0000256" key="8">
    <source>
        <dbReference type="ARBA" id="ARBA00022989"/>
    </source>
</evidence>
<accession>A0A212JUX5</accession>
<reference evidence="12" key="1">
    <citation type="submission" date="2016-04" db="EMBL/GenBank/DDBJ databases">
        <authorList>
            <person name="Evans L.H."/>
            <person name="Alamgir A."/>
            <person name="Owens N."/>
            <person name="Weber N.D."/>
            <person name="Virtaneva K."/>
            <person name="Barbian K."/>
            <person name="Babar A."/>
            <person name="Rosenke K."/>
        </authorList>
    </citation>
    <scope>NUCLEOTIDE SEQUENCE</scope>
    <source>
        <strain evidence="12">86-1</strain>
    </source>
</reference>
<sequence>MAYQKKTDNYDKNDNSGKKADNSSFAIKALSVLFIAVAAFAVFYFYNDKPEDSSGTKKKKKSEVIRESKAATLDAATVDEITEVAPTVEFTPPVIEEDTDSSNPFVTVEQMPRFPGGEAAMHKFIGDNLKYPVSAQDAGIQGRVTVRFVVSKTGKVSDVKIIRGIDPACDKEVVRIIKAMPNWIPGEQHGIAVPVYFTIPVVFRLNS</sequence>
<dbReference type="NCBIfam" id="TIGR01352">
    <property type="entry name" value="tonB_Cterm"/>
    <property type="match status" value="1"/>
</dbReference>
<dbReference type="GO" id="GO:0030288">
    <property type="term" value="C:outer membrane-bounded periplasmic space"/>
    <property type="evidence" value="ECO:0007669"/>
    <property type="project" value="InterPro"/>
</dbReference>
<dbReference type="PRINTS" id="PR01374">
    <property type="entry name" value="TONBPROTEIN"/>
</dbReference>
<dbReference type="PANTHER" id="PTHR33446">
    <property type="entry name" value="PROTEIN TONB-RELATED"/>
    <property type="match status" value="1"/>
</dbReference>
<dbReference type="PANTHER" id="PTHR33446:SF2">
    <property type="entry name" value="PROTEIN TONB"/>
    <property type="match status" value="1"/>
</dbReference>
<evidence type="ECO:0000256" key="5">
    <source>
        <dbReference type="ARBA" id="ARBA00022519"/>
    </source>
</evidence>
<evidence type="ECO:0000256" key="6">
    <source>
        <dbReference type="ARBA" id="ARBA00022692"/>
    </source>
</evidence>
<organism evidence="12">
    <name type="scientific">uncultured Dysgonomonas sp</name>
    <dbReference type="NCBI Taxonomy" id="206096"/>
    <lineage>
        <taxon>Bacteria</taxon>
        <taxon>Pseudomonadati</taxon>
        <taxon>Bacteroidota</taxon>
        <taxon>Bacteroidia</taxon>
        <taxon>Bacteroidales</taxon>
        <taxon>Dysgonomonadaceae</taxon>
        <taxon>Dysgonomonas</taxon>
        <taxon>environmental samples</taxon>
    </lineage>
</organism>
<feature type="domain" description="TonB C-terminal" evidence="11">
    <location>
        <begin position="116"/>
        <end position="207"/>
    </location>
</feature>
<evidence type="ECO:0000256" key="3">
    <source>
        <dbReference type="ARBA" id="ARBA00022448"/>
    </source>
</evidence>